<name>A0A6G5A365_RHIMP</name>
<keyword evidence="1" id="KW-0732">Signal</keyword>
<evidence type="ECO:0000313" key="2">
    <source>
        <dbReference type="EMBL" id="NIE44646.1"/>
    </source>
</evidence>
<proteinExistence type="predicted"/>
<organism evidence="2">
    <name type="scientific">Rhipicephalus microplus</name>
    <name type="common">Cattle tick</name>
    <name type="synonym">Boophilus microplus</name>
    <dbReference type="NCBI Taxonomy" id="6941"/>
    <lineage>
        <taxon>Eukaryota</taxon>
        <taxon>Metazoa</taxon>
        <taxon>Ecdysozoa</taxon>
        <taxon>Arthropoda</taxon>
        <taxon>Chelicerata</taxon>
        <taxon>Arachnida</taxon>
        <taxon>Acari</taxon>
        <taxon>Parasitiformes</taxon>
        <taxon>Ixodida</taxon>
        <taxon>Ixodoidea</taxon>
        <taxon>Ixodidae</taxon>
        <taxon>Rhipicephalinae</taxon>
        <taxon>Rhipicephalus</taxon>
        <taxon>Boophilus</taxon>
    </lineage>
</organism>
<feature type="signal peptide" evidence="1">
    <location>
        <begin position="1"/>
        <end position="18"/>
    </location>
</feature>
<accession>A0A6G5A365</accession>
<feature type="chain" id="PRO_5026266140" description="Secreted protein" evidence="1">
    <location>
        <begin position="19"/>
        <end position="91"/>
    </location>
</feature>
<evidence type="ECO:0000256" key="1">
    <source>
        <dbReference type="SAM" id="SignalP"/>
    </source>
</evidence>
<dbReference type="AlphaFoldDB" id="A0A6G5A365"/>
<dbReference type="EMBL" id="GIKN01002373">
    <property type="protein sequence ID" value="NIE44646.1"/>
    <property type="molecule type" value="Transcribed_RNA"/>
</dbReference>
<protein>
    <recommendedName>
        <fullName evidence="3">Secreted protein</fullName>
    </recommendedName>
</protein>
<reference evidence="2" key="1">
    <citation type="submission" date="2020-03" db="EMBL/GenBank/DDBJ databases">
        <title>A transcriptome and proteome of the tick Rhipicephalus microplus shaped by the genetic composition of its hosts and developmental stage.</title>
        <authorList>
            <person name="Garcia G.R."/>
            <person name="Ribeiro J.M.C."/>
            <person name="Maruyama S.R."/>
            <person name="Gardinasse L.G."/>
            <person name="Nelson K."/>
            <person name="Ferreira B.R."/>
            <person name="Andrade T.G."/>
            <person name="Santos I.K.F.M."/>
        </authorList>
    </citation>
    <scope>NUCLEOTIDE SEQUENCE</scope>
    <source>
        <strain evidence="2">NSGR</strain>
        <tissue evidence="2">Salivary glands</tissue>
    </source>
</reference>
<evidence type="ECO:0008006" key="3">
    <source>
        <dbReference type="Google" id="ProtNLM"/>
    </source>
</evidence>
<sequence length="91" mass="10730">MPCTLIPVFILHIQHCSVQSVCRQQYKCIKLRLWLTPSVRLRIAILEKPPQSTHLYNNKHTHKKACRVRSCVHYIRNYSLSGWNHFTSSTI</sequence>